<protein>
    <recommendedName>
        <fullName evidence="4">Transcription factor domain-containing protein</fullName>
    </recommendedName>
</protein>
<evidence type="ECO:0008006" key="4">
    <source>
        <dbReference type="Google" id="ProtNLM"/>
    </source>
</evidence>
<gene>
    <name evidence="2" type="ORF">TRUGW13939_11118</name>
</gene>
<accession>A0A7H8RCE0</accession>
<reference evidence="3" key="1">
    <citation type="submission" date="2020-06" db="EMBL/GenBank/DDBJ databases">
        <title>A chromosome-scale genome assembly of Talaromyces rugulosus W13939.</title>
        <authorList>
            <person name="Wang B."/>
            <person name="Guo L."/>
            <person name="Ye K."/>
            <person name="Wang L."/>
        </authorList>
    </citation>
    <scope>NUCLEOTIDE SEQUENCE [LARGE SCALE GENOMIC DNA]</scope>
    <source>
        <strain evidence="3">W13939</strain>
    </source>
</reference>
<keyword evidence="3" id="KW-1185">Reference proteome</keyword>
<name>A0A7H8RCE0_TALRU</name>
<dbReference type="KEGG" id="trg:TRUGW13939_11118"/>
<evidence type="ECO:0000313" key="3">
    <source>
        <dbReference type="Proteomes" id="UP000509510"/>
    </source>
</evidence>
<proteinExistence type="predicted"/>
<dbReference type="RefSeq" id="XP_035350120.1">
    <property type="nucleotide sequence ID" value="XM_035494227.1"/>
</dbReference>
<dbReference type="AlphaFoldDB" id="A0A7H8RCE0"/>
<dbReference type="Proteomes" id="UP000509510">
    <property type="component" value="Chromosome VI"/>
</dbReference>
<dbReference type="PANTHER" id="PTHR37540:SF5">
    <property type="entry name" value="TRANSCRIPTION FACTOR DOMAIN-CONTAINING PROTEIN"/>
    <property type="match status" value="1"/>
</dbReference>
<evidence type="ECO:0000313" key="2">
    <source>
        <dbReference type="EMBL" id="QKX63946.1"/>
    </source>
</evidence>
<feature type="region of interest" description="Disordered" evidence="1">
    <location>
        <begin position="41"/>
        <end position="60"/>
    </location>
</feature>
<dbReference type="GeneID" id="55998597"/>
<sequence>MSQSSLPNQENRFHFVVSHAGSSHLLDKSARRFLVNGAAQAKCRKHEGPRNGQHSGFKRRHTAKLGFSMNSWRVKTGDGNPQRHIDRGTEMTRYDKHSNSETATSNRFIEYYLPEPDGLHLQVPSNPSYGAEPWAAALFNYYFHMMVMWRYPVKFRCFSDLYCPPYAQQEASYSLHDRSNFFTTLAVASSHLQMYKRELGFDPFSNQLGLIPFDRFAYYRIVSLETIRHDVCNYNNMRAEDKAALIWAVCKMAHADLFCNDFEAAKIHLMAIARIIRHAGEWPRIEEYQKHMLFIVDVNTAAMFLENPLFPASFQQRNWDEFKLTSLPALCGRITSSTLASQFLEERMSSALGEPFLQMMITQLHHIIVLLEYLTSIDGSHSKPEYVEWATYTINAMDHEILSKIASFSELPPGSGGLIRDIQEGCLISILCLNFTIVKPASCYRGIKLAYFLMRSLSKVKKITHDPRFRDLYLWMACMGACVTPCPTQRSYLLKLLGKLALSLRISCWTDFVCILKGFFYIEHIHGPRIRSLFEKTIIKQRENEKIH</sequence>
<dbReference type="EMBL" id="CP055903">
    <property type="protein sequence ID" value="QKX63946.1"/>
    <property type="molecule type" value="Genomic_DNA"/>
</dbReference>
<organism evidence="2 3">
    <name type="scientific">Talaromyces rugulosus</name>
    <name type="common">Penicillium rugulosum</name>
    <dbReference type="NCBI Taxonomy" id="121627"/>
    <lineage>
        <taxon>Eukaryota</taxon>
        <taxon>Fungi</taxon>
        <taxon>Dikarya</taxon>
        <taxon>Ascomycota</taxon>
        <taxon>Pezizomycotina</taxon>
        <taxon>Eurotiomycetes</taxon>
        <taxon>Eurotiomycetidae</taxon>
        <taxon>Eurotiales</taxon>
        <taxon>Trichocomaceae</taxon>
        <taxon>Talaromyces</taxon>
        <taxon>Talaromyces sect. Islandici</taxon>
    </lineage>
</organism>
<dbReference type="PANTHER" id="PTHR37540">
    <property type="entry name" value="TRANSCRIPTION FACTOR (ACR-2), PUTATIVE-RELATED-RELATED"/>
    <property type="match status" value="1"/>
</dbReference>
<evidence type="ECO:0000256" key="1">
    <source>
        <dbReference type="SAM" id="MobiDB-lite"/>
    </source>
</evidence>